<sequence length="157" mass="18396">MKTRENIAYRRLAGILLLTLCFGLTAYAQEGLQIATLFEKYKDEKNVTYVELNGSILRSYRMTAYKSLVFEEVTPYKKEIMQCLKQAIDTYQVQKTQEVNESGELLSAYYRLSRVTRKGKKVNRYILYKVGKQQKATLVYIEGPLDEDELMEMLYKQ</sequence>
<protein>
    <submittedName>
        <fullName evidence="1">DUF4252 domain-containing protein</fullName>
    </submittedName>
</protein>
<accession>A0A921LCY6</accession>
<dbReference type="RefSeq" id="WP_276829028.1">
    <property type="nucleotide sequence ID" value="NZ_DYVX01000094.1"/>
</dbReference>
<reference evidence="1" key="1">
    <citation type="journal article" date="2021" name="PeerJ">
        <title>Extensive microbial diversity within the chicken gut microbiome revealed by metagenomics and culture.</title>
        <authorList>
            <person name="Gilroy R."/>
            <person name="Ravi A."/>
            <person name="Getino M."/>
            <person name="Pursley I."/>
            <person name="Horton D.L."/>
            <person name="Alikhan N.F."/>
            <person name="Baker D."/>
            <person name="Gharbi K."/>
            <person name="Hall N."/>
            <person name="Watson M."/>
            <person name="Adriaenssens E.M."/>
            <person name="Foster-Nyarko E."/>
            <person name="Jarju S."/>
            <person name="Secka A."/>
            <person name="Antonio M."/>
            <person name="Oren A."/>
            <person name="Chaudhuri R.R."/>
            <person name="La Ragione R."/>
            <person name="Hildebrand F."/>
            <person name="Pallen M.J."/>
        </authorList>
    </citation>
    <scope>NUCLEOTIDE SEQUENCE</scope>
    <source>
        <strain evidence="1">CHK55-1828</strain>
    </source>
</reference>
<dbReference type="EMBL" id="DYVX01000094">
    <property type="protein sequence ID" value="HJF93054.1"/>
    <property type="molecule type" value="Genomic_DNA"/>
</dbReference>
<organism evidence="1 2">
    <name type="scientific">Mediterranea massiliensis</name>
    <dbReference type="NCBI Taxonomy" id="1841865"/>
    <lineage>
        <taxon>Bacteria</taxon>
        <taxon>Pseudomonadati</taxon>
        <taxon>Bacteroidota</taxon>
        <taxon>Bacteroidia</taxon>
        <taxon>Bacteroidales</taxon>
        <taxon>Bacteroidaceae</taxon>
        <taxon>Mediterranea</taxon>
    </lineage>
</organism>
<dbReference type="Pfam" id="PF19603">
    <property type="entry name" value="DUF6108"/>
    <property type="match status" value="1"/>
</dbReference>
<dbReference type="InterPro" id="IPR046090">
    <property type="entry name" value="DUF6108"/>
</dbReference>
<reference evidence="1" key="2">
    <citation type="submission" date="2021-09" db="EMBL/GenBank/DDBJ databases">
        <authorList>
            <person name="Gilroy R."/>
        </authorList>
    </citation>
    <scope>NUCLEOTIDE SEQUENCE</scope>
    <source>
        <strain evidence="1">CHK55-1828</strain>
    </source>
</reference>
<gene>
    <name evidence="1" type="ORF">K8W02_11840</name>
</gene>
<evidence type="ECO:0000313" key="1">
    <source>
        <dbReference type="EMBL" id="HJF93054.1"/>
    </source>
</evidence>
<proteinExistence type="predicted"/>
<evidence type="ECO:0000313" key="2">
    <source>
        <dbReference type="Proteomes" id="UP000717835"/>
    </source>
</evidence>
<name>A0A921LCY6_9BACT</name>
<comment type="caution">
    <text evidence="1">The sequence shown here is derived from an EMBL/GenBank/DDBJ whole genome shotgun (WGS) entry which is preliminary data.</text>
</comment>
<dbReference type="Proteomes" id="UP000717835">
    <property type="component" value="Unassembled WGS sequence"/>
</dbReference>
<dbReference type="AlphaFoldDB" id="A0A921LCY6"/>